<feature type="compositionally biased region" description="Low complexity" evidence="1">
    <location>
        <begin position="1"/>
        <end position="19"/>
    </location>
</feature>
<proteinExistence type="predicted"/>
<keyword evidence="3" id="KW-1185">Reference proteome</keyword>
<organism evidence="2 3">
    <name type="scientific">Streptomyces agglomeratus</name>
    <dbReference type="NCBI Taxonomy" id="285458"/>
    <lineage>
        <taxon>Bacteria</taxon>
        <taxon>Bacillati</taxon>
        <taxon>Actinomycetota</taxon>
        <taxon>Actinomycetes</taxon>
        <taxon>Kitasatosporales</taxon>
        <taxon>Streptomycetaceae</taxon>
        <taxon>Streptomyces</taxon>
    </lineage>
</organism>
<reference evidence="2 3" key="1">
    <citation type="submission" date="2016-08" db="EMBL/GenBank/DDBJ databases">
        <title>Complete genome sequence of Streptomyces agglomeratus strain 6-3-2, a novel anti-MRSA actinomycete isolated from Wuli of Tebit, China.</title>
        <authorList>
            <person name="Chen X."/>
        </authorList>
    </citation>
    <scope>NUCLEOTIDE SEQUENCE [LARGE SCALE GENOMIC DNA]</scope>
    <source>
        <strain evidence="2 3">6-3-2</strain>
    </source>
</reference>
<gene>
    <name evidence="2" type="ORF">AS594_39490</name>
</gene>
<sequence>MSAPTPAGPATQGPGLQPPDFGRPSPALLAHADRGFARFLAPTTPAAPDDRTGDHDQDDAARQR</sequence>
<dbReference type="RefSeq" id="WP_069936244.1">
    <property type="nucleotide sequence ID" value="NZ_MEHJ01000002.1"/>
</dbReference>
<feature type="compositionally biased region" description="Basic and acidic residues" evidence="1">
    <location>
        <begin position="48"/>
        <end position="64"/>
    </location>
</feature>
<comment type="caution">
    <text evidence="2">The sequence shown here is derived from an EMBL/GenBank/DDBJ whole genome shotgun (WGS) entry which is preliminary data.</text>
</comment>
<dbReference type="OrthoDB" id="4311332at2"/>
<evidence type="ECO:0000256" key="1">
    <source>
        <dbReference type="SAM" id="MobiDB-lite"/>
    </source>
</evidence>
<dbReference type="Proteomes" id="UP000095759">
    <property type="component" value="Unassembled WGS sequence"/>
</dbReference>
<dbReference type="EMBL" id="MEHJ01000002">
    <property type="protein sequence ID" value="OEJ21613.1"/>
    <property type="molecule type" value="Genomic_DNA"/>
</dbReference>
<accession>A0A1E5NZ72</accession>
<name>A0A1E5NZ72_9ACTN</name>
<protein>
    <submittedName>
        <fullName evidence="2">Uncharacterized protein</fullName>
    </submittedName>
</protein>
<evidence type="ECO:0000313" key="2">
    <source>
        <dbReference type="EMBL" id="OEJ21613.1"/>
    </source>
</evidence>
<evidence type="ECO:0000313" key="3">
    <source>
        <dbReference type="Proteomes" id="UP000095759"/>
    </source>
</evidence>
<dbReference type="AlphaFoldDB" id="A0A1E5NZ72"/>
<feature type="region of interest" description="Disordered" evidence="1">
    <location>
        <begin position="1"/>
        <end position="64"/>
    </location>
</feature>